<keyword evidence="2" id="KW-0472">Membrane</keyword>
<keyword evidence="2" id="KW-0496">Mitochondrion</keyword>
<evidence type="ECO:0000256" key="1">
    <source>
        <dbReference type="ARBA" id="ARBA00007355"/>
    </source>
</evidence>
<keyword evidence="2" id="KW-0813">Transport</keyword>
<comment type="subunit">
    <text evidence="2">Complex I is composed of 45 different subunits.</text>
</comment>
<dbReference type="GO" id="GO:0006979">
    <property type="term" value="P:response to oxidative stress"/>
    <property type="evidence" value="ECO:0007669"/>
    <property type="project" value="TreeGrafter"/>
</dbReference>
<keyword evidence="2" id="KW-0249">Electron transport</keyword>
<dbReference type="PANTHER" id="PTHR12910:SF2">
    <property type="entry name" value="NADH DEHYDROGENASE [UBIQUINONE] 1 ALPHA SUBCOMPLEX SUBUNIT 12"/>
    <property type="match status" value="1"/>
</dbReference>
<dbReference type="InterPro" id="IPR007763">
    <property type="entry name" value="NDUFA12"/>
</dbReference>
<dbReference type="OrthoDB" id="274641at2759"/>
<dbReference type="GO" id="GO:0045271">
    <property type="term" value="C:respiratory chain complex I"/>
    <property type="evidence" value="ECO:0007669"/>
    <property type="project" value="InterPro"/>
</dbReference>
<evidence type="ECO:0000313" key="3">
    <source>
        <dbReference type="EMBL" id="CAG5103919.1"/>
    </source>
</evidence>
<gene>
    <name evidence="3" type="ORF">HICCMSTLAB_LOCUS11750</name>
</gene>
<evidence type="ECO:0000313" key="4">
    <source>
        <dbReference type="Proteomes" id="UP000786811"/>
    </source>
</evidence>
<dbReference type="Proteomes" id="UP000786811">
    <property type="component" value="Unassembled WGS sequence"/>
</dbReference>
<keyword evidence="2" id="KW-0999">Mitochondrion inner membrane</keyword>
<protein>
    <recommendedName>
        <fullName evidence="2">NADH dehydrogenase [ubiquinone] 1 alpha subcomplex subunit 12</fullName>
    </recommendedName>
</protein>
<comment type="subcellular location">
    <subcellularLocation>
        <location evidence="2">Mitochondrion inner membrane</location>
        <topology evidence="2">Peripheral membrane protein</topology>
        <orientation evidence="2">Matrix side</orientation>
    </subcellularLocation>
</comment>
<sequence>MSFIKGHIDLLVRLGKIIKQNGVNPLKVLGTLYRTDDLKFGKHIGTDKYGNRYYQNDFYFYGRNRWVIYADHVHMDYDASQVPPEWFGWLHYKTDLLPHEDPARVQRRWMIDHKENMSGTKEAYMPYSTTKPKVEPWKPPQN</sequence>
<dbReference type="GO" id="GO:0005743">
    <property type="term" value="C:mitochondrial inner membrane"/>
    <property type="evidence" value="ECO:0007669"/>
    <property type="project" value="UniProtKB-SubCell"/>
</dbReference>
<keyword evidence="4" id="KW-1185">Reference proteome</keyword>
<reference evidence="3" key="1">
    <citation type="submission" date="2021-04" db="EMBL/GenBank/DDBJ databases">
        <authorList>
            <person name="Chebbi M.A.C M."/>
        </authorList>
    </citation>
    <scope>NUCLEOTIDE SEQUENCE</scope>
</reference>
<accession>A0A8J2MXN3</accession>
<dbReference type="PANTHER" id="PTHR12910">
    <property type="entry name" value="NADH-UBIQUINONE OXIDOREDUCTASE SUBUNIT B17.2"/>
    <property type="match status" value="1"/>
</dbReference>
<dbReference type="AlphaFoldDB" id="A0A8J2MXN3"/>
<name>A0A8J2MXN3_COTCN</name>
<comment type="function">
    <text evidence="2">Accessory subunit of the mitochondrial membrane respiratory chain NADH dehydrogenase (Complex I), that is believed not to be involved in catalysis. Complex I functions in the transfer of electrons from NADH to the respiratory chain. The immediate electron acceptor for the enzyme is believed to be ubiquinone.</text>
</comment>
<comment type="similarity">
    <text evidence="1 2">Belongs to the complex I NDUFA12 subunit family.</text>
</comment>
<dbReference type="Pfam" id="PF05071">
    <property type="entry name" value="NDUFA12"/>
    <property type="match status" value="1"/>
</dbReference>
<evidence type="ECO:0000256" key="2">
    <source>
        <dbReference type="RuleBase" id="RU363103"/>
    </source>
</evidence>
<comment type="caution">
    <text evidence="3">The sequence shown here is derived from an EMBL/GenBank/DDBJ whole genome shotgun (WGS) entry which is preliminary data.</text>
</comment>
<organism evidence="3 4">
    <name type="scientific">Cotesia congregata</name>
    <name type="common">Parasitoid wasp</name>
    <name type="synonym">Apanteles congregatus</name>
    <dbReference type="NCBI Taxonomy" id="51543"/>
    <lineage>
        <taxon>Eukaryota</taxon>
        <taxon>Metazoa</taxon>
        <taxon>Ecdysozoa</taxon>
        <taxon>Arthropoda</taxon>
        <taxon>Hexapoda</taxon>
        <taxon>Insecta</taxon>
        <taxon>Pterygota</taxon>
        <taxon>Neoptera</taxon>
        <taxon>Endopterygota</taxon>
        <taxon>Hymenoptera</taxon>
        <taxon>Apocrita</taxon>
        <taxon>Ichneumonoidea</taxon>
        <taxon>Braconidae</taxon>
        <taxon>Microgastrinae</taxon>
        <taxon>Cotesia</taxon>
    </lineage>
</organism>
<proteinExistence type="inferred from homology"/>
<dbReference type="EMBL" id="CAJNRD030001123">
    <property type="protein sequence ID" value="CAG5103919.1"/>
    <property type="molecule type" value="Genomic_DNA"/>
</dbReference>
<keyword evidence="2" id="KW-0679">Respiratory chain</keyword>